<organism evidence="1 2">
    <name type="scientific">Massilia timonae</name>
    <dbReference type="NCBI Taxonomy" id="47229"/>
    <lineage>
        <taxon>Bacteria</taxon>
        <taxon>Pseudomonadati</taxon>
        <taxon>Pseudomonadota</taxon>
        <taxon>Betaproteobacteria</taxon>
        <taxon>Burkholderiales</taxon>
        <taxon>Oxalobacteraceae</taxon>
        <taxon>Telluria group</taxon>
        <taxon>Massilia</taxon>
    </lineage>
</organism>
<gene>
    <name evidence="1" type="ORF">LO55_4873</name>
</gene>
<protein>
    <recommendedName>
        <fullName evidence="3">Response regulator</fullName>
    </recommendedName>
</protein>
<evidence type="ECO:0008006" key="3">
    <source>
        <dbReference type="Google" id="ProtNLM"/>
    </source>
</evidence>
<dbReference type="RefSeq" id="WP_071363402.1">
    <property type="nucleotide sequence ID" value="NZ_JRYB01000001.1"/>
</dbReference>
<evidence type="ECO:0000313" key="2">
    <source>
        <dbReference type="Proteomes" id="UP000180246"/>
    </source>
</evidence>
<name>A0A1S2N986_9BURK</name>
<dbReference type="EMBL" id="JRYB01000001">
    <property type="protein sequence ID" value="OIJ41648.1"/>
    <property type="molecule type" value="Genomic_DNA"/>
</dbReference>
<sequence length="82" mass="8800">MSVVLVVEPQLFSTQALSKQFGHARIVLHSATPARAVAILQAVMVDTVVIPDDKIEEADYAMLLSAMRLIAPASTLICLPRG</sequence>
<evidence type="ECO:0000313" key="1">
    <source>
        <dbReference type="EMBL" id="OIJ41648.1"/>
    </source>
</evidence>
<dbReference type="AlphaFoldDB" id="A0A1S2N986"/>
<accession>A0A1S2N986</accession>
<reference evidence="1 2" key="1">
    <citation type="submission" date="2014-10" db="EMBL/GenBank/DDBJ databases">
        <authorList>
            <person name="Seo M.-J."/>
            <person name="Seok Y.J."/>
            <person name="Cha I.-T."/>
        </authorList>
    </citation>
    <scope>NUCLEOTIDE SEQUENCE [LARGE SCALE GENOMIC DNA]</scope>
    <source>
        <strain evidence="1 2">NEU</strain>
    </source>
</reference>
<dbReference type="Proteomes" id="UP000180246">
    <property type="component" value="Unassembled WGS sequence"/>
</dbReference>
<comment type="caution">
    <text evidence="1">The sequence shown here is derived from an EMBL/GenBank/DDBJ whole genome shotgun (WGS) entry which is preliminary data.</text>
</comment>
<proteinExistence type="predicted"/>